<feature type="compositionally biased region" description="Low complexity" evidence="1">
    <location>
        <begin position="442"/>
        <end position="455"/>
    </location>
</feature>
<dbReference type="GO" id="GO:0005654">
    <property type="term" value="C:nucleoplasm"/>
    <property type="evidence" value="ECO:0007669"/>
    <property type="project" value="UniProtKB-ARBA"/>
</dbReference>
<feature type="compositionally biased region" description="Polar residues" evidence="1">
    <location>
        <begin position="498"/>
        <end position="519"/>
    </location>
</feature>
<dbReference type="GO" id="GO:0006357">
    <property type="term" value="P:regulation of transcription by RNA polymerase II"/>
    <property type="evidence" value="ECO:0007669"/>
    <property type="project" value="TreeGrafter"/>
</dbReference>
<feature type="compositionally biased region" description="Polar residues" evidence="1">
    <location>
        <begin position="182"/>
        <end position="203"/>
    </location>
</feature>
<dbReference type="GO" id="GO:0000785">
    <property type="term" value="C:chromatin"/>
    <property type="evidence" value="ECO:0007669"/>
    <property type="project" value="TreeGrafter"/>
</dbReference>
<feature type="compositionally biased region" description="Polar residues" evidence="1">
    <location>
        <begin position="387"/>
        <end position="399"/>
    </location>
</feature>
<feature type="compositionally biased region" description="Low complexity" evidence="1">
    <location>
        <begin position="16"/>
        <end position="29"/>
    </location>
</feature>
<feature type="compositionally biased region" description="Basic residues" evidence="1">
    <location>
        <begin position="978"/>
        <end position="989"/>
    </location>
</feature>
<evidence type="ECO:0000313" key="3">
    <source>
        <dbReference type="EMBL" id="KAF8462093.1"/>
    </source>
</evidence>
<feature type="compositionally biased region" description="Basic and acidic residues" evidence="1">
    <location>
        <begin position="41"/>
        <end position="72"/>
    </location>
</feature>
<evidence type="ECO:0000313" key="4">
    <source>
        <dbReference type="Proteomes" id="UP000759537"/>
    </source>
</evidence>
<dbReference type="SUPFAM" id="SSF46689">
    <property type="entry name" value="Homeodomain-like"/>
    <property type="match status" value="1"/>
</dbReference>
<proteinExistence type="predicted"/>
<feature type="compositionally biased region" description="Low complexity" evidence="1">
    <location>
        <begin position="633"/>
        <end position="647"/>
    </location>
</feature>
<feature type="compositionally biased region" description="Basic and acidic residues" evidence="1">
    <location>
        <begin position="130"/>
        <end position="141"/>
    </location>
</feature>
<feature type="region of interest" description="Disordered" evidence="1">
    <location>
        <begin position="487"/>
        <end position="547"/>
    </location>
</feature>
<feature type="compositionally biased region" description="Low complexity" evidence="1">
    <location>
        <begin position="272"/>
        <end position="281"/>
    </location>
</feature>
<feature type="compositionally biased region" description="Basic residues" evidence="1">
    <location>
        <begin position="1083"/>
        <end position="1093"/>
    </location>
</feature>
<feature type="compositionally biased region" description="Basic residues" evidence="1">
    <location>
        <begin position="1014"/>
        <end position="1025"/>
    </location>
</feature>
<dbReference type="InterPro" id="IPR009057">
    <property type="entry name" value="Homeodomain-like_sf"/>
</dbReference>
<evidence type="ECO:0000256" key="1">
    <source>
        <dbReference type="SAM" id="MobiDB-lite"/>
    </source>
</evidence>
<feature type="region of interest" description="Disordered" evidence="1">
    <location>
        <begin position="1"/>
        <end position="92"/>
    </location>
</feature>
<reference evidence="3" key="1">
    <citation type="submission" date="2019-10" db="EMBL/GenBank/DDBJ databases">
        <authorList>
            <consortium name="DOE Joint Genome Institute"/>
            <person name="Kuo A."/>
            <person name="Miyauchi S."/>
            <person name="Kiss E."/>
            <person name="Drula E."/>
            <person name="Kohler A."/>
            <person name="Sanchez-Garcia M."/>
            <person name="Andreopoulos B."/>
            <person name="Barry K.W."/>
            <person name="Bonito G."/>
            <person name="Buee M."/>
            <person name="Carver A."/>
            <person name="Chen C."/>
            <person name="Cichocki N."/>
            <person name="Clum A."/>
            <person name="Culley D."/>
            <person name="Crous P.W."/>
            <person name="Fauchery L."/>
            <person name="Girlanda M."/>
            <person name="Hayes R."/>
            <person name="Keri Z."/>
            <person name="LaButti K."/>
            <person name="Lipzen A."/>
            <person name="Lombard V."/>
            <person name="Magnuson J."/>
            <person name="Maillard F."/>
            <person name="Morin E."/>
            <person name="Murat C."/>
            <person name="Nolan M."/>
            <person name="Ohm R."/>
            <person name="Pangilinan J."/>
            <person name="Pereira M."/>
            <person name="Perotto S."/>
            <person name="Peter M."/>
            <person name="Riley R."/>
            <person name="Sitrit Y."/>
            <person name="Stielow B."/>
            <person name="Szollosi G."/>
            <person name="Zifcakova L."/>
            <person name="Stursova M."/>
            <person name="Spatafora J.W."/>
            <person name="Tedersoo L."/>
            <person name="Vaario L.-M."/>
            <person name="Yamada A."/>
            <person name="Yan M."/>
            <person name="Wang P."/>
            <person name="Xu J."/>
            <person name="Bruns T."/>
            <person name="Baldrian P."/>
            <person name="Vilgalys R."/>
            <person name="Henrissat B."/>
            <person name="Grigoriev I.V."/>
            <person name="Hibbett D."/>
            <person name="Nagy L.G."/>
            <person name="Martin F.M."/>
        </authorList>
    </citation>
    <scope>NUCLEOTIDE SEQUENCE</scope>
    <source>
        <strain evidence="3">Prilba</strain>
    </source>
</reference>
<dbReference type="EMBL" id="WHVB01000103">
    <property type="protein sequence ID" value="KAF8462093.1"/>
    <property type="molecule type" value="Genomic_DNA"/>
</dbReference>
<feature type="compositionally biased region" description="Low complexity" evidence="1">
    <location>
        <begin position="220"/>
        <end position="231"/>
    </location>
</feature>
<gene>
    <name evidence="3" type="ORF">DFH94DRAFT_52383</name>
</gene>
<dbReference type="InterPro" id="IPR001005">
    <property type="entry name" value="SANT/Myb"/>
</dbReference>
<feature type="compositionally biased region" description="Low complexity" evidence="1">
    <location>
        <begin position="238"/>
        <end position="253"/>
    </location>
</feature>
<feature type="domain" description="SANT" evidence="2">
    <location>
        <begin position="915"/>
        <end position="966"/>
    </location>
</feature>
<feature type="region of interest" description="Disordered" evidence="1">
    <location>
        <begin position="126"/>
        <end position="465"/>
    </location>
</feature>
<dbReference type="Gene3D" id="1.10.10.60">
    <property type="entry name" value="Homeodomain-like"/>
    <property type="match status" value="1"/>
</dbReference>
<dbReference type="InterPro" id="IPR017884">
    <property type="entry name" value="SANT_dom"/>
</dbReference>
<dbReference type="SMART" id="SM00717">
    <property type="entry name" value="SANT"/>
    <property type="match status" value="1"/>
</dbReference>
<dbReference type="Proteomes" id="UP000759537">
    <property type="component" value="Unassembled WGS sequence"/>
</dbReference>
<dbReference type="PROSITE" id="PS51293">
    <property type="entry name" value="SANT"/>
    <property type="match status" value="1"/>
</dbReference>
<feature type="compositionally biased region" description="Basic residues" evidence="1">
    <location>
        <begin position="403"/>
        <end position="418"/>
    </location>
</feature>
<accession>A0A9P5JTB8</accession>
<evidence type="ECO:0000259" key="2">
    <source>
        <dbReference type="PROSITE" id="PS51293"/>
    </source>
</evidence>
<dbReference type="CDD" id="cd00167">
    <property type="entry name" value="SANT"/>
    <property type="match status" value="1"/>
</dbReference>
<dbReference type="GO" id="GO:0032991">
    <property type="term" value="C:protein-containing complex"/>
    <property type="evidence" value="ECO:0007669"/>
    <property type="project" value="UniProtKB-ARBA"/>
</dbReference>
<reference evidence="3" key="2">
    <citation type="journal article" date="2020" name="Nat. Commun.">
        <title>Large-scale genome sequencing of mycorrhizal fungi provides insights into the early evolution of symbiotic traits.</title>
        <authorList>
            <person name="Miyauchi S."/>
            <person name="Kiss E."/>
            <person name="Kuo A."/>
            <person name="Drula E."/>
            <person name="Kohler A."/>
            <person name="Sanchez-Garcia M."/>
            <person name="Morin E."/>
            <person name="Andreopoulos B."/>
            <person name="Barry K.W."/>
            <person name="Bonito G."/>
            <person name="Buee M."/>
            <person name="Carver A."/>
            <person name="Chen C."/>
            <person name="Cichocki N."/>
            <person name="Clum A."/>
            <person name="Culley D."/>
            <person name="Crous P.W."/>
            <person name="Fauchery L."/>
            <person name="Girlanda M."/>
            <person name="Hayes R.D."/>
            <person name="Keri Z."/>
            <person name="LaButti K."/>
            <person name="Lipzen A."/>
            <person name="Lombard V."/>
            <person name="Magnuson J."/>
            <person name="Maillard F."/>
            <person name="Murat C."/>
            <person name="Nolan M."/>
            <person name="Ohm R.A."/>
            <person name="Pangilinan J."/>
            <person name="Pereira M.F."/>
            <person name="Perotto S."/>
            <person name="Peter M."/>
            <person name="Pfister S."/>
            <person name="Riley R."/>
            <person name="Sitrit Y."/>
            <person name="Stielow J.B."/>
            <person name="Szollosi G."/>
            <person name="Zifcakova L."/>
            <person name="Stursova M."/>
            <person name="Spatafora J.W."/>
            <person name="Tedersoo L."/>
            <person name="Vaario L.M."/>
            <person name="Yamada A."/>
            <person name="Yan M."/>
            <person name="Wang P."/>
            <person name="Xu J."/>
            <person name="Bruns T."/>
            <person name="Baldrian P."/>
            <person name="Vilgalys R."/>
            <person name="Dunand C."/>
            <person name="Henrissat B."/>
            <person name="Grigoriev I.V."/>
            <person name="Hibbett D."/>
            <person name="Nagy L.G."/>
            <person name="Martin F.M."/>
        </authorList>
    </citation>
    <scope>NUCLEOTIDE SEQUENCE</scope>
    <source>
        <strain evidence="3">Prilba</strain>
    </source>
</reference>
<sequence>MSNAPIPQSPGPSRPRPSYGGYPPSHGSSLHWNGVAKPGRSRGEPRRIQPSYRPRDPHADHYEPGYDSEKPRFGWGANYSHPQGYDPSSDSWSRRDVMAERMFEPSESWKHDHVPDSGLDICERSSASEVRSRMPPPREDYLYTYGDTYRTGPSYTSRRDSARPRQPNLYRPGYIDEGRWNSLYSLDDTPNSWARQRSPSITSHPPRGRVDYRDVSYEKSLSGSPRSSRFSSPKHSRATASRRAPSPSSSSIRSSRERSKSPPRSPERSRSSVRSSVESRSYTAEPPVRAPVQRSHPVGQFRGRGRGGQRFGMRFPADSFRDSIAPPFAPPLTYPNELKPEDRLTVHPSLPLRPSPPNLTPGPGGRARISDRGPTQSRYHDSEANRESSFNPGASQQGYQLGRSKRKRRGGVNRKKRGTFQQQAVPAQDFIDYSNASPSPPHDSGSVVSHVPSPVDEVESPNGLSTLVLPEPQVATSVVKEEVPLLTPLEPKIEPPSASENEITPTTAQLSEVPSQKSEAPSPILADTSSPGGTYHQPFLQDVNKDASSPVIEVIPGLPRLVIPPSEPPIEPPPTQDGLHESTKADPPSSRTQSTLFSPVLMGGTTPPPSSELSLERCSTPRFLPPINGLPEVTTSSPVSSAAPTPSLQTPSPPYVAPVVVVAAPTVQETEDLMPASPVSSALQAVGVPTIVHPDRDTFSANAKEAESLTEALHMVVSARQQLDVQTREERINPILMSNSAIAAPPPDVLTQSADTLVQEVLVGQRAEDTIQAFESHVRNSLVANMASRQETVDEKVVRLRNEYLALHREWLTRCAELDNSHRVDPAAGEVSALPARTTRRSAAVLGDAVRSDLEMEQIIASLGNDELYDPAHLALRNLAVIPDMISVSRGKVDAVFDDTNNAVNDPQSFFDPSPGLAEWTDDEVEIYKQRFAKYPKQFGHIAVGLAHKTQAQCVQFYYLHKKALIDFREAVTTYGQSKRRRGGRKTDKKKGGLLADIRQHDAEVSKGQDSVKRRAGAAARRRRESARVAPRRSSTAVQQEEQTPVTTPTPEPEPESVRPKRRRNPRPAAEPEPVGTEEPPSKRSRRGPRKPKIVPETTSTPEPKPLSKLAIEAPSVPSAPSPSLQQIGLFIAQYGKDLERIAASMPKSTVQVGNLYAPNLEGFDLSTIATQAPGRPPTPDRLREDKKDSPELLLDVANAKHERPFTISDVPPMSATSRSHLMDLQSLPFSIPGSSTSSTLRLYS</sequence>
<name>A0A9P5JTB8_9AGAM</name>
<feature type="compositionally biased region" description="Low complexity" evidence="1">
    <location>
        <begin position="1028"/>
        <end position="1049"/>
    </location>
</feature>
<dbReference type="PANTHER" id="PTHR13992">
    <property type="entry name" value="NUCLEAR RECEPTOR CO-REPRESSOR RELATED NCOR"/>
    <property type="match status" value="1"/>
</dbReference>
<feature type="region of interest" description="Disordered" evidence="1">
    <location>
        <begin position="629"/>
        <end position="651"/>
    </location>
</feature>
<feature type="compositionally biased region" description="Basic and acidic residues" evidence="1">
    <location>
        <begin position="1179"/>
        <end position="1189"/>
    </location>
</feature>
<feature type="compositionally biased region" description="Basic and acidic residues" evidence="1">
    <location>
        <begin position="208"/>
        <end position="217"/>
    </location>
</feature>
<feature type="compositionally biased region" description="Pro residues" evidence="1">
    <location>
        <begin position="565"/>
        <end position="575"/>
    </location>
</feature>
<feature type="compositionally biased region" description="Pro residues" evidence="1">
    <location>
        <begin position="351"/>
        <end position="360"/>
    </location>
</feature>
<comment type="caution">
    <text evidence="3">The sequence shown here is derived from an EMBL/GenBank/DDBJ whole genome shotgun (WGS) entry which is preliminary data.</text>
</comment>
<feature type="region of interest" description="Disordered" evidence="1">
    <location>
        <begin position="974"/>
        <end position="1124"/>
    </location>
</feature>
<feature type="region of interest" description="Disordered" evidence="1">
    <location>
        <begin position="1170"/>
        <end position="1189"/>
    </location>
</feature>
<dbReference type="PANTHER" id="PTHR13992:SF39">
    <property type="entry name" value="SMRTER, ISOFORM G"/>
    <property type="match status" value="1"/>
</dbReference>
<feature type="compositionally biased region" description="Basic and acidic residues" evidence="1">
    <location>
        <begin position="254"/>
        <end position="270"/>
    </location>
</feature>
<feature type="compositionally biased region" description="Basic and acidic residues" evidence="1">
    <location>
        <begin position="998"/>
        <end position="1013"/>
    </location>
</feature>
<organism evidence="3 4">
    <name type="scientific">Russula ochroleuca</name>
    <dbReference type="NCBI Taxonomy" id="152965"/>
    <lineage>
        <taxon>Eukaryota</taxon>
        <taxon>Fungi</taxon>
        <taxon>Dikarya</taxon>
        <taxon>Basidiomycota</taxon>
        <taxon>Agaricomycotina</taxon>
        <taxon>Agaricomycetes</taxon>
        <taxon>Russulales</taxon>
        <taxon>Russulaceae</taxon>
        <taxon>Russula</taxon>
    </lineage>
</organism>
<dbReference type="OrthoDB" id="10258692at2759"/>
<dbReference type="AlphaFoldDB" id="A0A9P5JTB8"/>
<feature type="region of interest" description="Disordered" evidence="1">
    <location>
        <begin position="560"/>
        <end position="616"/>
    </location>
</feature>
<keyword evidence="4" id="KW-1185">Reference proteome</keyword>
<feature type="compositionally biased region" description="Low complexity" evidence="1">
    <location>
        <begin position="1114"/>
        <end position="1124"/>
    </location>
</feature>
<protein>
    <recommendedName>
        <fullName evidence="2">SANT domain-containing protein</fullName>
    </recommendedName>
</protein>
<dbReference type="InterPro" id="IPR051571">
    <property type="entry name" value="N-CoR_corepressor"/>
</dbReference>